<keyword evidence="3" id="KW-1185">Reference proteome</keyword>
<keyword evidence="1" id="KW-0472">Membrane</keyword>
<keyword evidence="1" id="KW-0812">Transmembrane</keyword>
<proteinExistence type="predicted"/>
<accession>A0ABT1HCC9</accession>
<evidence type="ECO:0000313" key="2">
    <source>
        <dbReference type="EMBL" id="MCP2175911.1"/>
    </source>
</evidence>
<feature type="transmembrane region" description="Helical" evidence="1">
    <location>
        <begin position="7"/>
        <end position="25"/>
    </location>
</feature>
<feature type="transmembrane region" description="Helical" evidence="1">
    <location>
        <begin position="31"/>
        <end position="49"/>
    </location>
</feature>
<evidence type="ECO:0000256" key="1">
    <source>
        <dbReference type="SAM" id="Phobius"/>
    </source>
</evidence>
<reference evidence="2 3" key="1">
    <citation type="submission" date="2022-06" db="EMBL/GenBank/DDBJ databases">
        <title>Genomic Encyclopedia of Archaeal and Bacterial Type Strains, Phase II (KMG-II): from individual species to whole genera.</title>
        <authorList>
            <person name="Goeker M."/>
        </authorList>
    </citation>
    <scope>NUCLEOTIDE SEQUENCE [LARGE SCALE GENOMIC DNA]</scope>
    <source>
        <strain evidence="2 3">DSM 44693</strain>
    </source>
</reference>
<sequence>MIGIHERSSVMTVFGLILITLGLVVGAQWLWILGIVIAGIAAISALRGVHTRIVPGRAHYI</sequence>
<protein>
    <submittedName>
        <fullName evidence="2">Uncharacterized protein</fullName>
    </submittedName>
</protein>
<dbReference type="Proteomes" id="UP001206895">
    <property type="component" value="Unassembled WGS sequence"/>
</dbReference>
<keyword evidence="1" id="KW-1133">Transmembrane helix</keyword>
<name>A0ABT1HCC9_9NOCA</name>
<comment type="caution">
    <text evidence="2">The sequence shown here is derived from an EMBL/GenBank/DDBJ whole genome shotgun (WGS) entry which is preliminary data.</text>
</comment>
<organism evidence="2 3">
    <name type="scientific">Williamsia maris</name>
    <dbReference type="NCBI Taxonomy" id="72806"/>
    <lineage>
        <taxon>Bacteria</taxon>
        <taxon>Bacillati</taxon>
        <taxon>Actinomycetota</taxon>
        <taxon>Actinomycetes</taxon>
        <taxon>Mycobacteriales</taxon>
        <taxon>Nocardiaceae</taxon>
        <taxon>Williamsia</taxon>
    </lineage>
</organism>
<dbReference type="EMBL" id="JAMTCJ010000002">
    <property type="protein sequence ID" value="MCP2175911.1"/>
    <property type="molecule type" value="Genomic_DNA"/>
</dbReference>
<evidence type="ECO:0000313" key="3">
    <source>
        <dbReference type="Proteomes" id="UP001206895"/>
    </source>
</evidence>
<gene>
    <name evidence="2" type="ORF">LX13_001730</name>
</gene>